<dbReference type="Gene3D" id="3.90.1590.10">
    <property type="entry name" value="glutathione-dependent formaldehyde- activating enzyme (gfa)"/>
    <property type="match status" value="1"/>
</dbReference>
<dbReference type="PANTHER" id="PTHR33337:SF40">
    <property type="entry name" value="CENP-V_GFA DOMAIN-CONTAINING PROTEIN-RELATED"/>
    <property type="match status" value="1"/>
</dbReference>
<feature type="domain" description="CENP-V/GFA" evidence="5">
    <location>
        <begin position="8"/>
        <end position="121"/>
    </location>
</feature>
<keyword evidence="3" id="KW-0862">Zinc</keyword>
<dbReference type="Pfam" id="PF04828">
    <property type="entry name" value="GFA"/>
    <property type="match status" value="1"/>
</dbReference>
<organism evidence="6 7">
    <name type="scientific">Hoeflea halophila</name>
    <dbReference type="NCBI Taxonomy" id="714899"/>
    <lineage>
        <taxon>Bacteria</taxon>
        <taxon>Pseudomonadati</taxon>
        <taxon>Pseudomonadota</taxon>
        <taxon>Alphaproteobacteria</taxon>
        <taxon>Hyphomicrobiales</taxon>
        <taxon>Rhizobiaceae</taxon>
        <taxon>Hoeflea</taxon>
    </lineage>
</organism>
<proteinExistence type="inferred from homology"/>
<evidence type="ECO:0000256" key="3">
    <source>
        <dbReference type="ARBA" id="ARBA00022833"/>
    </source>
</evidence>
<accession>A0A286IBA8</accession>
<dbReference type="GO" id="GO:0016846">
    <property type="term" value="F:carbon-sulfur lyase activity"/>
    <property type="evidence" value="ECO:0007669"/>
    <property type="project" value="InterPro"/>
</dbReference>
<dbReference type="Proteomes" id="UP000219465">
    <property type="component" value="Unassembled WGS sequence"/>
</dbReference>
<dbReference type="InterPro" id="IPR011057">
    <property type="entry name" value="Mss4-like_sf"/>
</dbReference>
<comment type="similarity">
    <text evidence="1">Belongs to the Gfa family.</text>
</comment>
<evidence type="ECO:0000256" key="2">
    <source>
        <dbReference type="ARBA" id="ARBA00022723"/>
    </source>
</evidence>
<dbReference type="AlphaFoldDB" id="A0A286IBA8"/>
<evidence type="ECO:0000313" key="7">
    <source>
        <dbReference type="Proteomes" id="UP000219465"/>
    </source>
</evidence>
<gene>
    <name evidence="6" type="ORF">SAMN05877838_2304</name>
</gene>
<keyword evidence="4" id="KW-0456">Lyase</keyword>
<name>A0A286IBA8_9HYPH</name>
<dbReference type="RefSeq" id="WP_425479267.1">
    <property type="nucleotide sequence ID" value="NZ_OCPC01000003.1"/>
</dbReference>
<dbReference type="InterPro" id="IPR006913">
    <property type="entry name" value="CENP-V/GFA"/>
</dbReference>
<dbReference type="PANTHER" id="PTHR33337">
    <property type="entry name" value="GFA DOMAIN-CONTAINING PROTEIN"/>
    <property type="match status" value="1"/>
</dbReference>
<evidence type="ECO:0000313" key="6">
    <source>
        <dbReference type="EMBL" id="SOE17405.1"/>
    </source>
</evidence>
<dbReference type="SUPFAM" id="SSF51316">
    <property type="entry name" value="Mss4-like"/>
    <property type="match status" value="1"/>
</dbReference>
<dbReference type="PROSITE" id="PS51257">
    <property type="entry name" value="PROKAR_LIPOPROTEIN"/>
    <property type="match status" value="1"/>
</dbReference>
<dbReference type="EMBL" id="OCPC01000003">
    <property type="protein sequence ID" value="SOE17405.1"/>
    <property type="molecule type" value="Genomic_DNA"/>
</dbReference>
<dbReference type="GO" id="GO:0046872">
    <property type="term" value="F:metal ion binding"/>
    <property type="evidence" value="ECO:0007669"/>
    <property type="project" value="UniProtKB-KW"/>
</dbReference>
<evidence type="ECO:0000259" key="5">
    <source>
        <dbReference type="PROSITE" id="PS51891"/>
    </source>
</evidence>
<evidence type="ECO:0000256" key="1">
    <source>
        <dbReference type="ARBA" id="ARBA00005495"/>
    </source>
</evidence>
<dbReference type="PROSITE" id="PS51891">
    <property type="entry name" value="CENP_V_GFA"/>
    <property type="match status" value="1"/>
</dbReference>
<keyword evidence="2" id="KW-0479">Metal-binding</keyword>
<keyword evidence="7" id="KW-1185">Reference proteome</keyword>
<evidence type="ECO:0000256" key="4">
    <source>
        <dbReference type="ARBA" id="ARBA00023239"/>
    </source>
</evidence>
<sequence>MKPSILPMTGKCRCGEVRFQITQSPLMTAACHCTGCQRMSGSAYSLTAMIPVDGFYVIEGDTVVGGLRGPQLHHNFCPSCMTWMFTRIEGVHTFVNVRPTLLEDANWFSPFIETMTVEKLDWATTPAKHSFQGFPAMDEMPDLIAEYAASS</sequence>
<protein>
    <recommendedName>
        <fullName evidence="5">CENP-V/GFA domain-containing protein</fullName>
    </recommendedName>
</protein>
<reference evidence="7" key="1">
    <citation type="submission" date="2017-08" db="EMBL/GenBank/DDBJ databases">
        <authorList>
            <person name="Varghese N."/>
            <person name="Submissions S."/>
        </authorList>
    </citation>
    <scope>NUCLEOTIDE SEQUENCE [LARGE SCALE GENOMIC DNA]</scope>
    <source>
        <strain evidence="7">KCTC 23107</strain>
    </source>
</reference>